<dbReference type="GO" id="GO:0017156">
    <property type="term" value="P:calcium-ion regulated exocytosis"/>
    <property type="evidence" value="ECO:0007669"/>
    <property type="project" value="TreeGrafter"/>
</dbReference>
<dbReference type="GO" id="GO:0005509">
    <property type="term" value="F:calcium ion binding"/>
    <property type="evidence" value="ECO:0007669"/>
    <property type="project" value="TreeGrafter"/>
</dbReference>
<dbReference type="WBParaSite" id="maker-uti_cns_0007074-snap-gene-0.1-mRNA-1">
    <property type="protein sequence ID" value="maker-uti_cns_0007074-snap-gene-0.1-mRNA-1"/>
    <property type="gene ID" value="maker-uti_cns_0007074-snap-gene-0.1"/>
</dbReference>
<dbReference type="GO" id="GO:0070382">
    <property type="term" value="C:exocytic vesicle"/>
    <property type="evidence" value="ECO:0007669"/>
    <property type="project" value="TreeGrafter"/>
</dbReference>
<sequence>FLDEDEPRLVELGVTHKVDRGCDAVLQINLQAMDSLVADHYHAVGESLSRSSSSFSVVGDPQTSMGVSASSAVRVAVESSADVSPAWTLPSPLLRASVLSLPVPSASSVRSMRVAPASWFLAWSSARWIRPDLRVLLAGLRLRFPVSAARTALPGIGSAVCLGFFAGGAWAPVPVSEALAFLASSAFRSSQRRMTRKRWVFCRSPSLAKTSLPSFLGQFSFGRSSRRLRLLSSELHQMKMQPSVLADLTTLTGRPARSWSMSAASMVRQALSSSSAVRSCSSPKTMTAGSPSAGGRPAVPRSRRRRSLRRWLRVRRASAEGPVARAGMSPAEPAASPSAPGGAALVPESPAGVAGAPASAGVKEADDAIAESGKDPSARSNTLGIRGYVKQYHGLQAGKPDPHTQIRPKPLDGSPASEPSAESGNWSGGNFGCQQAPSRSRAGGAVDYLRRQRARSQGDVQDQQQLPQSGSSSRDADTTASLLEEFGIDVNLYRGAESADSDCGSARHETSLGRLCVRLEMESGGRLAVTVLEARHLMSRLPGNVSFFYVSFRAGPDGGKHRTQLVSAACNPKFLERRFVLHCDSEEAARDLLLVFRVKERATSFRGKSQLLGVCSIPAAPLLKLGAGGHEFWRDLQTPPSELAVRLLGPSQSRFEEVQSCLEEVQSRFEEVQSCLEEVQFRFEEVQYRFEEVQYRFEEVQSCLEEVQSRFEEVQSCFRRGPVSLRRGPVSLRRGPVSLRRGPVLFYKRSSLSRPGQPPSRLHASLAYSQKQRLLTVGLLECRDLRVKDTDVSVQFRVSLMRQERKKKSRKGPPLKLSSSAELSTINQEFRFRVAPGAQDDGETYLMVVACARTRMAMVGARLLGRAVIGPVSVAGGSGAAQWSDCFRNQPSTVHQWHDIC</sequence>
<protein>
    <submittedName>
        <fullName evidence="4">C2 domain-containing protein</fullName>
    </submittedName>
</protein>
<evidence type="ECO:0000313" key="4">
    <source>
        <dbReference type="WBParaSite" id="maker-uti_cns_0007074-snap-gene-0.1-mRNA-1"/>
    </source>
</evidence>
<dbReference type="GO" id="GO:0000149">
    <property type="term" value="F:SNARE binding"/>
    <property type="evidence" value="ECO:0007669"/>
    <property type="project" value="TreeGrafter"/>
</dbReference>
<accession>A0A1I8HP78</accession>
<dbReference type="SUPFAM" id="SSF49562">
    <property type="entry name" value="C2 domain (Calcium/lipid-binding domain, CaLB)"/>
    <property type="match status" value="1"/>
</dbReference>
<keyword evidence="3" id="KW-1185">Reference proteome</keyword>
<dbReference type="Gene3D" id="2.60.40.150">
    <property type="entry name" value="C2 domain"/>
    <property type="match status" value="2"/>
</dbReference>
<feature type="region of interest" description="Disordered" evidence="1">
    <location>
        <begin position="274"/>
        <end position="359"/>
    </location>
</feature>
<dbReference type="CDD" id="cd00030">
    <property type="entry name" value="C2"/>
    <property type="match status" value="1"/>
</dbReference>
<dbReference type="PROSITE" id="PS50004">
    <property type="entry name" value="C2"/>
    <property type="match status" value="1"/>
</dbReference>
<proteinExistence type="predicted"/>
<dbReference type="Pfam" id="PF00168">
    <property type="entry name" value="C2"/>
    <property type="match status" value="2"/>
</dbReference>
<dbReference type="AlphaFoldDB" id="A0A1I8HP78"/>
<feature type="compositionally biased region" description="Low complexity" evidence="1">
    <location>
        <begin position="457"/>
        <end position="473"/>
    </location>
</feature>
<dbReference type="InterPro" id="IPR035892">
    <property type="entry name" value="C2_domain_sf"/>
</dbReference>
<dbReference type="InterPro" id="IPR000008">
    <property type="entry name" value="C2_dom"/>
</dbReference>
<dbReference type="PANTHER" id="PTHR10024">
    <property type="entry name" value="SYNAPTOTAGMIN"/>
    <property type="match status" value="1"/>
</dbReference>
<dbReference type="Proteomes" id="UP000095280">
    <property type="component" value="Unplaced"/>
</dbReference>
<dbReference type="GO" id="GO:0005886">
    <property type="term" value="C:plasma membrane"/>
    <property type="evidence" value="ECO:0007669"/>
    <property type="project" value="TreeGrafter"/>
</dbReference>
<dbReference type="GO" id="GO:0005544">
    <property type="term" value="F:calcium-dependent phospholipid binding"/>
    <property type="evidence" value="ECO:0007669"/>
    <property type="project" value="TreeGrafter"/>
</dbReference>
<dbReference type="GO" id="GO:0030276">
    <property type="term" value="F:clathrin binding"/>
    <property type="evidence" value="ECO:0007669"/>
    <property type="project" value="TreeGrafter"/>
</dbReference>
<dbReference type="GO" id="GO:0001786">
    <property type="term" value="F:phosphatidylserine binding"/>
    <property type="evidence" value="ECO:0007669"/>
    <property type="project" value="TreeGrafter"/>
</dbReference>
<dbReference type="SMART" id="SM00239">
    <property type="entry name" value="C2"/>
    <property type="match status" value="2"/>
</dbReference>
<feature type="domain" description="C2" evidence="2">
    <location>
        <begin position="511"/>
        <end position="634"/>
    </location>
</feature>
<feature type="compositionally biased region" description="Basic residues" evidence="1">
    <location>
        <begin position="301"/>
        <end position="316"/>
    </location>
</feature>
<reference evidence="4" key="1">
    <citation type="submission" date="2016-11" db="UniProtKB">
        <authorList>
            <consortium name="WormBaseParasite"/>
        </authorList>
    </citation>
    <scope>IDENTIFICATION</scope>
</reference>
<dbReference type="Gene3D" id="1.20.5.340">
    <property type="match status" value="1"/>
</dbReference>
<feature type="region of interest" description="Disordered" evidence="1">
    <location>
        <begin position="394"/>
        <end position="478"/>
    </location>
</feature>
<name>A0A1I8HP78_9PLAT</name>
<evidence type="ECO:0000313" key="3">
    <source>
        <dbReference type="Proteomes" id="UP000095280"/>
    </source>
</evidence>
<evidence type="ECO:0000256" key="1">
    <source>
        <dbReference type="SAM" id="MobiDB-lite"/>
    </source>
</evidence>
<organism evidence="3 4">
    <name type="scientific">Macrostomum lignano</name>
    <dbReference type="NCBI Taxonomy" id="282301"/>
    <lineage>
        <taxon>Eukaryota</taxon>
        <taxon>Metazoa</taxon>
        <taxon>Spiralia</taxon>
        <taxon>Lophotrochozoa</taxon>
        <taxon>Platyhelminthes</taxon>
        <taxon>Rhabditophora</taxon>
        <taxon>Macrostomorpha</taxon>
        <taxon>Macrostomida</taxon>
        <taxon>Macrostomidae</taxon>
        <taxon>Macrostomum</taxon>
    </lineage>
</organism>
<evidence type="ECO:0000259" key="2">
    <source>
        <dbReference type="PROSITE" id="PS50004"/>
    </source>
</evidence>
<feature type="compositionally biased region" description="Low complexity" evidence="1">
    <location>
        <begin position="326"/>
        <end position="359"/>
    </location>
</feature>